<evidence type="ECO:0000259" key="5">
    <source>
        <dbReference type="Pfam" id="PF23259"/>
    </source>
</evidence>
<dbReference type="Pfam" id="PF23259">
    <property type="entry name" value="CHX17_C"/>
    <property type="match status" value="1"/>
</dbReference>
<dbReference type="PANTHER" id="PTHR32468:SF145">
    <property type="entry name" value="CATION_H(+) ANTIPORTER 28"/>
    <property type="match status" value="1"/>
</dbReference>
<keyword evidence="1" id="KW-0813">Transport</keyword>
<dbReference type="OMA" id="PRRWRHH"/>
<evidence type="ECO:0000313" key="7">
    <source>
        <dbReference type="Proteomes" id="UP000000763"/>
    </source>
</evidence>
<feature type="domain" description="Cation/H(+) antiporter C-terminal" evidence="5">
    <location>
        <begin position="53"/>
        <end position="161"/>
    </location>
</feature>
<protein>
    <submittedName>
        <fullName evidence="6">Os12g0640500 protein</fullName>
    </submittedName>
</protein>
<keyword evidence="3" id="KW-0630">Potassium</keyword>
<dbReference type="InterPro" id="IPR050794">
    <property type="entry name" value="CPA2_transporter"/>
</dbReference>
<dbReference type="Gramene" id="Os12t0640500-01">
    <property type="protein sequence ID" value="Os12t0640500-01"/>
    <property type="gene ID" value="Os12g0640500"/>
</dbReference>
<reference evidence="6 7" key="1">
    <citation type="journal article" date="2005" name="Nature">
        <title>The map-based sequence of the rice genome.</title>
        <authorList>
            <consortium name="International rice genome sequencing project (IRGSP)"/>
            <person name="Matsumoto T."/>
            <person name="Wu J."/>
            <person name="Kanamori H."/>
            <person name="Katayose Y."/>
            <person name="Fujisawa M."/>
            <person name="Namiki N."/>
            <person name="Mizuno H."/>
            <person name="Yamamoto K."/>
            <person name="Antonio B.A."/>
            <person name="Baba T."/>
            <person name="Sakata K."/>
            <person name="Nagamura Y."/>
            <person name="Aoki H."/>
            <person name="Arikawa K."/>
            <person name="Arita K."/>
            <person name="Bito T."/>
            <person name="Chiden Y."/>
            <person name="Fujitsuka N."/>
            <person name="Fukunaka R."/>
            <person name="Hamada M."/>
            <person name="Harada C."/>
            <person name="Hayashi A."/>
            <person name="Hijishita S."/>
            <person name="Honda M."/>
            <person name="Hosokawa S."/>
            <person name="Ichikawa Y."/>
            <person name="Idonuma A."/>
            <person name="Iijima M."/>
            <person name="Ikeda M."/>
            <person name="Ikeno M."/>
            <person name="Ito K."/>
            <person name="Ito S."/>
            <person name="Ito T."/>
            <person name="Ito Y."/>
            <person name="Ito Y."/>
            <person name="Iwabuchi A."/>
            <person name="Kamiya K."/>
            <person name="Karasawa W."/>
            <person name="Kurita K."/>
            <person name="Katagiri S."/>
            <person name="Kikuta A."/>
            <person name="Kobayashi H."/>
            <person name="Kobayashi N."/>
            <person name="Machita K."/>
            <person name="Maehara T."/>
            <person name="Masukawa M."/>
            <person name="Mizubayashi T."/>
            <person name="Mukai Y."/>
            <person name="Nagasaki H."/>
            <person name="Nagata Y."/>
            <person name="Naito S."/>
            <person name="Nakashima M."/>
            <person name="Nakama Y."/>
            <person name="Nakamichi Y."/>
            <person name="Nakamura M."/>
            <person name="Meguro A."/>
            <person name="Negishi M."/>
            <person name="Ohta I."/>
            <person name="Ohta T."/>
            <person name="Okamoto M."/>
            <person name="Ono N."/>
            <person name="Saji S."/>
            <person name="Sakaguchi M."/>
            <person name="Sakai K."/>
            <person name="Shibata M."/>
            <person name="Shimokawa T."/>
            <person name="Song J."/>
            <person name="Takazaki Y."/>
            <person name="Terasawa K."/>
            <person name="Tsugane M."/>
            <person name="Tsuji K."/>
            <person name="Ueda S."/>
            <person name="Waki K."/>
            <person name="Yamagata H."/>
            <person name="Yamamoto M."/>
            <person name="Yamamoto S."/>
            <person name="Yamane H."/>
            <person name="Yoshiki S."/>
            <person name="Yoshihara R."/>
            <person name="Yukawa K."/>
            <person name="Zhong H."/>
            <person name="Yano M."/>
            <person name="Yuan Q."/>
            <person name="Ouyang S."/>
            <person name="Liu J."/>
            <person name="Jones K.M."/>
            <person name="Gansberger K."/>
            <person name="Moffat K."/>
            <person name="Hill J."/>
            <person name="Bera J."/>
            <person name="Fadrosh D."/>
            <person name="Jin S."/>
            <person name="Johri S."/>
            <person name="Kim M."/>
            <person name="Overton L."/>
            <person name="Reardon M."/>
            <person name="Tsitrin T."/>
            <person name="Vuong H."/>
            <person name="Weaver B."/>
            <person name="Ciecko A."/>
            <person name="Tallon L."/>
            <person name="Jackson J."/>
            <person name="Pai G."/>
            <person name="Aken S.V."/>
            <person name="Utterback T."/>
            <person name="Reidmuller S."/>
            <person name="Feldblyum T."/>
            <person name="Hsiao J."/>
            <person name="Zismann V."/>
            <person name="Iobst S."/>
            <person name="de Vazeille A.R."/>
            <person name="Buell C.R."/>
            <person name="Ying K."/>
            <person name="Li Y."/>
            <person name="Lu T."/>
            <person name="Huang Y."/>
            <person name="Zhao Q."/>
            <person name="Feng Q."/>
            <person name="Zhang L."/>
            <person name="Zhu J."/>
            <person name="Weng Q."/>
            <person name="Mu J."/>
            <person name="Lu Y."/>
            <person name="Fan D."/>
            <person name="Liu Y."/>
            <person name="Guan J."/>
            <person name="Zhang Y."/>
            <person name="Yu S."/>
            <person name="Liu X."/>
            <person name="Zhang Y."/>
            <person name="Hong G."/>
            <person name="Han B."/>
            <person name="Choisne N."/>
            <person name="Demange N."/>
            <person name="Orjeda G."/>
            <person name="Samain S."/>
            <person name="Cattolico L."/>
            <person name="Pelletier E."/>
            <person name="Couloux A."/>
            <person name="Segurens B."/>
            <person name="Wincker P."/>
            <person name="D'Hont A."/>
            <person name="Scarpelli C."/>
            <person name="Weissenbach J."/>
            <person name="Salanoubat M."/>
            <person name="Quetier F."/>
            <person name="Yu Y."/>
            <person name="Kim H.R."/>
            <person name="Rambo T."/>
            <person name="Currie J."/>
            <person name="Collura K."/>
            <person name="Luo M."/>
            <person name="Yang T."/>
            <person name="Ammiraju J.S.S."/>
            <person name="Engler F."/>
            <person name="Soderlund C."/>
            <person name="Wing R.A."/>
            <person name="Palmer L.E."/>
            <person name="de la Bastide M."/>
            <person name="Spiegel L."/>
            <person name="Nascimento L."/>
            <person name="Zutavern T."/>
            <person name="O'Shaughnessy A."/>
            <person name="Dike S."/>
            <person name="Dedhia N."/>
            <person name="Preston R."/>
            <person name="Balija V."/>
            <person name="McCombie W.R."/>
            <person name="Chow T."/>
            <person name="Chen H."/>
            <person name="Chung M."/>
            <person name="Chen C."/>
            <person name="Shaw J."/>
            <person name="Wu H."/>
            <person name="Hsiao K."/>
            <person name="Chao Y."/>
            <person name="Chu M."/>
            <person name="Cheng C."/>
            <person name="Hour A."/>
            <person name="Lee P."/>
            <person name="Lin S."/>
            <person name="Lin Y."/>
            <person name="Liou J."/>
            <person name="Liu S."/>
            <person name="Hsing Y."/>
            <person name="Raghuvanshi S."/>
            <person name="Mohanty A."/>
            <person name="Bharti A.K."/>
            <person name="Gaur A."/>
            <person name="Gupta V."/>
            <person name="Kumar D."/>
            <person name="Ravi V."/>
            <person name="Vij S."/>
            <person name="Kapur A."/>
            <person name="Khurana P."/>
            <person name="Khurana P."/>
            <person name="Khurana J.P."/>
            <person name="Tyagi A.K."/>
            <person name="Gaikwad K."/>
            <person name="Singh A."/>
            <person name="Dalal V."/>
            <person name="Srivastava S."/>
            <person name="Dixit A."/>
            <person name="Pal A.K."/>
            <person name="Ghazi I.A."/>
            <person name="Yadav M."/>
            <person name="Pandit A."/>
            <person name="Bhargava A."/>
            <person name="Sureshbabu K."/>
            <person name="Batra K."/>
            <person name="Sharma T.R."/>
            <person name="Mohapatra T."/>
            <person name="Singh N.K."/>
            <person name="Messing J."/>
            <person name="Nelson A.B."/>
            <person name="Fuks G."/>
            <person name="Kavchok S."/>
            <person name="Keizer G."/>
            <person name="Linton E."/>
            <person name="Llaca V."/>
            <person name="Song R."/>
            <person name="Tanyolac B."/>
            <person name="Young S."/>
            <person name="Ho-Il K."/>
            <person name="Hahn J.H."/>
            <person name="Sangsakoo G."/>
            <person name="Vanavichit A."/>
            <person name="de Mattos Luiz.A.T."/>
            <person name="Zimmer P.D."/>
            <person name="Malone G."/>
            <person name="Dellagostin O."/>
            <person name="de Oliveira A.C."/>
            <person name="Bevan M."/>
            <person name="Bancroft I."/>
            <person name="Minx P."/>
            <person name="Cordum H."/>
            <person name="Wilson R."/>
            <person name="Cheng Z."/>
            <person name="Jin W."/>
            <person name="Jiang J."/>
            <person name="Leong S.A."/>
            <person name="Iwama H."/>
            <person name="Gojobori T."/>
            <person name="Itoh T."/>
            <person name="Niimura Y."/>
            <person name="Fujii Y."/>
            <person name="Habara T."/>
            <person name="Sakai H."/>
            <person name="Sato Y."/>
            <person name="Wilson G."/>
            <person name="Kumar K."/>
            <person name="McCouch S."/>
            <person name="Juretic N."/>
            <person name="Hoen D."/>
            <person name="Wright S."/>
            <person name="Bruskiewich R."/>
            <person name="Bureau T."/>
            <person name="Miyao A."/>
            <person name="Hirochika H."/>
            <person name="Nishikawa T."/>
            <person name="Kadowaki K."/>
            <person name="Sugiura M."/>
            <person name="Burr B."/>
            <person name="Sasaki T."/>
        </authorList>
    </citation>
    <scope>NUCLEOTIDE SEQUENCE [LARGE SCALE GENOMIC DNA]</scope>
    <source>
        <strain evidence="7">cv. Nipponbare</strain>
    </source>
</reference>
<dbReference type="EMBL" id="AP008218">
    <property type="protein sequence ID" value="BAF30413.1"/>
    <property type="molecule type" value="Genomic_DNA"/>
</dbReference>
<evidence type="ECO:0000256" key="4">
    <source>
        <dbReference type="ARBA" id="ARBA00023065"/>
    </source>
</evidence>
<dbReference type="PANTHER" id="PTHR32468">
    <property type="entry name" value="CATION/H + ANTIPORTER"/>
    <property type="match status" value="1"/>
</dbReference>
<evidence type="ECO:0000256" key="3">
    <source>
        <dbReference type="ARBA" id="ARBA00022958"/>
    </source>
</evidence>
<keyword evidence="4" id="KW-0406">Ion transport</keyword>
<dbReference type="Proteomes" id="UP000000763">
    <property type="component" value="Chromosome 12"/>
</dbReference>
<dbReference type="GO" id="GO:0006813">
    <property type="term" value="P:potassium ion transport"/>
    <property type="evidence" value="ECO:0007669"/>
    <property type="project" value="UniProtKB-KW"/>
</dbReference>
<sequence>MGGMDCSMTSSILSANYNTILFEFGVILVTSLFESSKSSRRAGASSSSSASSVLGQEEVQAQVDDKFFAEFYRKHVAGSKAIGYMEKHVGDGAELVAVLRALQAEYRLFVVGRGRDRRSVLTEGLEEWAECLELGPVGDILASSDFSSTASVLIVQQYDAKKHYKVIDEEFMPL</sequence>
<evidence type="ECO:0000313" key="6">
    <source>
        <dbReference type="EMBL" id="BAF30413.1"/>
    </source>
</evidence>
<reference evidence="7" key="2">
    <citation type="journal article" date="2008" name="Nucleic Acids Res.">
        <title>The rice annotation project database (RAP-DB): 2008 update.</title>
        <authorList>
            <consortium name="The rice annotation project (RAP)"/>
        </authorList>
    </citation>
    <scope>GENOME REANNOTATION</scope>
    <source>
        <strain evidence="7">cv. Nipponbare</strain>
    </source>
</reference>
<name>A0A0P0YCT6_ORYSJ</name>
<accession>A0A0P0YCT6</accession>
<gene>
    <name evidence="6" type="ordered locus">Os12g0640500</name>
</gene>
<dbReference type="KEGG" id="dosa:Os12g0640500"/>
<keyword evidence="2" id="KW-0633">Potassium transport</keyword>
<evidence type="ECO:0000256" key="1">
    <source>
        <dbReference type="ARBA" id="ARBA00022448"/>
    </source>
</evidence>
<organism evidence="6 7">
    <name type="scientific">Oryza sativa subsp. japonica</name>
    <name type="common">Rice</name>
    <dbReference type="NCBI Taxonomy" id="39947"/>
    <lineage>
        <taxon>Eukaryota</taxon>
        <taxon>Viridiplantae</taxon>
        <taxon>Streptophyta</taxon>
        <taxon>Embryophyta</taxon>
        <taxon>Tracheophyta</taxon>
        <taxon>Spermatophyta</taxon>
        <taxon>Magnoliopsida</taxon>
        <taxon>Liliopsida</taxon>
        <taxon>Poales</taxon>
        <taxon>Poaceae</taxon>
        <taxon>BOP clade</taxon>
        <taxon>Oryzoideae</taxon>
        <taxon>Oryzeae</taxon>
        <taxon>Oryzinae</taxon>
        <taxon>Oryza</taxon>
        <taxon>Oryza sativa</taxon>
    </lineage>
</organism>
<dbReference type="AlphaFoldDB" id="A0A0P0YCT6"/>
<dbReference type="InterPro" id="IPR057290">
    <property type="entry name" value="CHX17_C"/>
</dbReference>
<proteinExistence type="predicted"/>
<evidence type="ECO:0000256" key="2">
    <source>
        <dbReference type="ARBA" id="ARBA00022538"/>
    </source>
</evidence>